<evidence type="ECO:0000313" key="9">
    <source>
        <dbReference type="Proteomes" id="UP000239863"/>
    </source>
</evidence>
<gene>
    <name evidence="8" type="ORF">BD821_10461</name>
</gene>
<dbReference type="RefSeq" id="WP_104409530.1">
    <property type="nucleotide sequence ID" value="NZ_PTIS01000004.1"/>
</dbReference>
<sequence>MNNFLSNFNNIISNSVWIALVMSFVAGIVSSFSPCVLSSVPLIVGYMEGNKVKDKKVAFKYSLVFSLGIIFTFTLIGILSAVLGRFFSGAGRLWYIVLAAIMILSGLQLLGVINLGRSQNSCKVPSTRKGFFGAFVLGILGGALSSPCATPVLAAILTFVAGKANITLGIGMLLLYSLGHCALIILAGTSVGFVEHLSSSPKTVKVGNALRLFLGVLIILLGIYLFSLGI</sequence>
<dbReference type="GO" id="GO:0016020">
    <property type="term" value="C:membrane"/>
    <property type="evidence" value="ECO:0007669"/>
    <property type="project" value="UniProtKB-SubCell"/>
</dbReference>
<dbReference type="InterPro" id="IPR003834">
    <property type="entry name" value="Cyt_c_assmbl_TM_dom"/>
</dbReference>
<dbReference type="Proteomes" id="UP000239863">
    <property type="component" value="Unassembled WGS sequence"/>
</dbReference>
<dbReference type="EMBL" id="PTIS01000004">
    <property type="protein sequence ID" value="PPK48801.1"/>
    <property type="molecule type" value="Genomic_DNA"/>
</dbReference>
<feature type="transmembrane region" description="Helical" evidence="6">
    <location>
        <begin position="93"/>
        <end position="113"/>
    </location>
</feature>
<evidence type="ECO:0000256" key="3">
    <source>
        <dbReference type="ARBA" id="ARBA00022692"/>
    </source>
</evidence>
<comment type="similarity">
    <text evidence="2">Belongs to the DsbD family.</text>
</comment>
<keyword evidence="3 6" id="KW-0812">Transmembrane</keyword>
<organism evidence="8 9">
    <name type="scientific">Clostridium algidicarnis DSM 15099</name>
    <dbReference type="NCBI Taxonomy" id="1121295"/>
    <lineage>
        <taxon>Bacteria</taxon>
        <taxon>Bacillati</taxon>
        <taxon>Bacillota</taxon>
        <taxon>Clostridia</taxon>
        <taxon>Eubacteriales</taxon>
        <taxon>Clostridiaceae</taxon>
        <taxon>Clostridium</taxon>
    </lineage>
</organism>
<feature type="transmembrane region" description="Helical" evidence="6">
    <location>
        <begin position="173"/>
        <end position="197"/>
    </location>
</feature>
<evidence type="ECO:0000259" key="7">
    <source>
        <dbReference type="Pfam" id="PF02683"/>
    </source>
</evidence>
<evidence type="ECO:0000313" key="8">
    <source>
        <dbReference type="EMBL" id="PPK48801.1"/>
    </source>
</evidence>
<feature type="transmembrane region" description="Helical" evidence="6">
    <location>
        <begin position="209"/>
        <end position="227"/>
    </location>
</feature>
<evidence type="ECO:0000256" key="4">
    <source>
        <dbReference type="ARBA" id="ARBA00022989"/>
    </source>
</evidence>
<name>A0A2S6FZ01_9CLOT</name>
<feature type="transmembrane region" description="Helical" evidence="6">
    <location>
        <begin position="134"/>
        <end position="161"/>
    </location>
</feature>
<feature type="transmembrane region" description="Helical" evidence="6">
    <location>
        <begin position="16"/>
        <end position="44"/>
    </location>
</feature>
<dbReference type="Pfam" id="PF02683">
    <property type="entry name" value="DsbD_TM"/>
    <property type="match status" value="1"/>
</dbReference>
<reference evidence="8 9" key="1">
    <citation type="submission" date="2018-02" db="EMBL/GenBank/DDBJ databases">
        <title>Genomic Encyclopedia of Archaeal and Bacterial Type Strains, Phase II (KMG-II): from individual species to whole genera.</title>
        <authorList>
            <person name="Goeker M."/>
        </authorList>
    </citation>
    <scope>NUCLEOTIDE SEQUENCE [LARGE SCALE GENOMIC DNA]</scope>
    <source>
        <strain evidence="8 9">DSM 15099</strain>
    </source>
</reference>
<dbReference type="STRING" id="37659.GCA_000703125_00848"/>
<dbReference type="InterPro" id="IPR051790">
    <property type="entry name" value="Cytochrome_c-biogenesis_DsbD"/>
</dbReference>
<evidence type="ECO:0000256" key="5">
    <source>
        <dbReference type="ARBA" id="ARBA00023136"/>
    </source>
</evidence>
<keyword evidence="5 6" id="KW-0472">Membrane</keyword>
<dbReference type="PANTHER" id="PTHR31272:SF6">
    <property type="entry name" value="CYTOCHROME C-TYPE BIOGENESIS CCDA-LIKE CHLOROPLASTIC PROTEIN"/>
    <property type="match status" value="1"/>
</dbReference>
<accession>A0A2S6FZ01</accession>
<feature type="transmembrane region" description="Helical" evidence="6">
    <location>
        <begin position="64"/>
        <end position="87"/>
    </location>
</feature>
<feature type="domain" description="Cytochrome C biogenesis protein transmembrane" evidence="7">
    <location>
        <begin position="17"/>
        <end position="226"/>
    </location>
</feature>
<protein>
    <submittedName>
        <fullName evidence="8">Cytochrome c biogenesis protein CcdA</fullName>
    </submittedName>
</protein>
<evidence type="ECO:0000256" key="1">
    <source>
        <dbReference type="ARBA" id="ARBA00004141"/>
    </source>
</evidence>
<keyword evidence="4 6" id="KW-1133">Transmembrane helix</keyword>
<dbReference type="AlphaFoldDB" id="A0A2S6FZ01"/>
<evidence type="ECO:0000256" key="2">
    <source>
        <dbReference type="ARBA" id="ARBA00006143"/>
    </source>
</evidence>
<dbReference type="GO" id="GO:0017004">
    <property type="term" value="P:cytochrome complex assembly"/>
    <property type="evidence" value="ECO:0007669"/>
    <property type="project" value="InterPro"/>
</dbReference>
<evidence type="ECO:0000256" key="6">
    <source>
        <dbReference type="SAM" id="Phobius"/>
    </source>
</evidence>
<dbReference type="OrthoDB" id="9809733at2"/>
<dbReference type="PANTHER" id="PTHR31272">
    <property type="entry name" value="CYTOCHROME C-TYPE BIOGENESIS PROTEIN HI_1454-RELATED"/>
    <property type="match status" value="1"/>
</dbReference>
<proteinExistence type="inferred from homology"/>
<comment type="subcellular location">
    <subcellularLocation>
        <location evidence="1">Membrane</location>
        <topology evidence="1">Multi-pass membrane protein</topology>
    </subcellularLocation>
</comment>
<comment type="caution">
    <text evidence="8">The sequence shown here is derived from an EMBL/GenBank/DDBJ whole genome shotgun (WGS) entry which is preliminary data.</text>
</comment>